<proteinExistence type="predicted"/>
<protein>
    <submittedName>
        <fullName evidence="2">Septum formation initiator protein</fullName>
    </submittedName>
</protein>
<sequence>MRFIKRFFQAIALPSLFLAVSGYFVWHAMHGERGLIAREQRFADIAAARAELGRAEAEREAMERRVSGLRGERLDRDQLDERARALLNMVGRDEVVVPYPPERRLY</sequence>
<organism evidence="2 3">
    <name type="scientific">Neoroseomonas eburnea</name>
    <dbReference type="NCBI Taxonomy" id="1346889"/>
    <lineage>
        <taxon>Bacteria</taxon>
        <taxon>Pseudomonadati</taxon>
        <taxon>Pseudomonadota</taxon>
        <taxon>Alphaproteobacteria</taxon>
        <taxon>Acetobacterales</taxon>
        <taxon>Acetobacteraceae</taxon>
        <taxon>Neoroseomonas</taxon>
    </lineage>
</organism>
<dbReference type="Pfam" id="PF04977">
    <property type="entry name" value="DivIC"/>
    <property type="match status" value="1"/>
</dbReference>
<keyword evidence="3" id="KW-1185">Reference proteome</keyword>
<accession>A0A9X9XFD0</accession>
<feature type="coiled-coil region" evidence="1">
    <location>
        <begin position="45"/>
        <end position="72"/>
    </location>
</feature>
<dbReference type="InterPro" id="IPR007060">
    <property type="entry name" value="FtsL/DivIC"/>
</dbReference>
<name>A0A9X9XFD0_9PROT</name>
<evidence type="ECO:0000256" key="1">
    <source>
        <dbReference type="SAM" id="Coils"/>
    </source>
</evidence>
<dbReference type="Proteomes" id="UP001138709">
    <property type="component" value="Unassembled WGS sequence"/>
</dbReference>
<evidence type="ECO:0000313" key="3">
    <source>
        <dbReference type="Proteomes" id="UP001138709"/>
    </source>
</evidence>
<evidence type="ECO:0000313" key="2">
    <source>
        <dbReference type="EMBL" id="MBR0682416.1"/>
    </source>
</evidence>
<reference evidence="2" key="2">
    <citation type="journal article" date="2021" name="Syst. Appl. Microbiol.">
        <title>Roseomonas hellenica sp. nov., isolated from roots of wild-growing Alkanna tinctoria.</title>
        <authorList>
            <person name="Rat A."/>
            <person name="Naranjo H.D."/>
            <person name="Lebbe L."/>
            <person name="Cnockaert M."/>
            <person name="Krigas N."/>
            <person name="Grigoriadou K."/>
            <person name="Maloupa E."/>
            <person name="Willems A."/>
        </authorList>
    </citation>
    <scope>NUCLEOTIDE SEQUENCE</scope>
    <source>
        <strain evidence="2">LMG 31228</strain>
    </source>
</reference>
<keyword evidence="1" id="KW-0175">Coiled coil</keyword>
<dbReference type="EMBL" id="JAAEDL010000019">
    <property type="protein sequence ID" value="MBR0682416.1"/>
    <property type="molecule type" value="Genomic_DNA"/>
</dbReference>
<reference evidence="2" key="1">
    <citation type="submission" date="2020-01" db="EMBL/GenBank/DDBJ databases">
        <authorList>
            <person name="Rat A."/>
        </authorList>
    </citation>
    <scope>NUCLEOTIDE SEQUENCE</scope>
    <source>
        <strain evidence="2">LMG 31228</strain>
    </source>
</reference>
<dbReference type="AlphaFoldDB" id="A0A9X9XFD0"/>
<comment type="caution">
    <text evidence="2">The sequence shown here is derived from an EMBL/GenBank/DDBJ whole genome shotgun (WGS) entry which is preliminary data.</text>
</comment>
<gene>
    <name evidence="2" type="ORF">GXW74_18130</name>
</gene>